<accession>A0A1F7EZL5</accession>
<evidence type="ECO:0000256" key="8">
    <source>
        <dbReference type="ARBA" id="ARBA00022741"/>
    </source>
</evidence>
<evidence type="ECO:0000259" key="12">
    <source>
        <dbReference type="PROSITE" id="PS51163"/>
    </source>
</evidence>
<evidence type="ECO:0000256" key="2">
    <source>
        <dbReference type="ARBA" id="ARBA00007663"/>
    </source>
</evidence>
<protein>
    <recommendedName>
        <fullName evidence="10">L-threonylcarbamoyladenylate synthase</fullName>
        <ecNumber evidence="3">2.7.7.87</ecNumber>
    </recommendedName>
    <alternativeName>
        <fullName evidence="10">L-threonylcarbamoyladenylate synthase</fullName>
    </alternativeName>
</protein>
<keyword evidence="5" id="KW-0808">Transferase</keyword>
<name>A0A1F7EZL5_UNCRA</name>
<dbReference type="GO" id="GO:0008033">
    <property type="term" value="P:tRNA processing"/>
    <property type="evidence" value="ECO:0007669"/>
    <property type="project" value="UniProtKB-KW"/>
</dbReference>
<dbReference type="GO" id="GO:0005737">
    <property type="term" value="C:cytoplasm"/>
    <property type="evidence" value="ECO:0007669"/>
    <property type="project" value="UniProtKB-SubCell"/>
</dbReference>
<comment type="caution">
    <text evidence="13">The sequence shown here is derived from an EMBL/GenBank/DDBJ whole genome shotgun (WGS) entry which is preliminary data.</text>
</comment>
<evidence type="ECO:0000256" key="7">
    <source>
        <dbReference type="ARBA" id="ARBA00022695"/>
    </source>
</evidence>
<dbReference type="InterPro" id="IPR017945">
    <property type="entry name" value="DHBP_synth_RibB-like_a/b_dom"/>
</dbReference>
<dbReference type="SUPFAM" id="SSF55821">
    <property type="entry name" value="YrdC/RibB"/>
    <property type="match status" value="1"/>
</dbReference>
<evidence type="ECO:0000313" key="14">
    <source>
        <dbReference type="Proteomes" id="UP000179243"/>
    </source>
</evidence>
<dbReference type="InterPro" id="IPR050156">
    <property type="entry name" value="TC-AMP_synthase_SUA5"/>
</dbReference>
<keyword evidence="9" id="KW-0067">ATP-binding</keyword>
<dbReference type="GO" id="GO:0005524">
    <property type="term" value="F:ATP binding"/>
    <property type="evidence" value="ECO:0007669"/>
    <property type="project" value="UniProtKB-KW"/>
</dbReference>
<evidence type="ECO:0000256" key="6">
    <source>
        <dbReference type="ARBA" id="ARBA00022694"/>
    </source>
</evidence>
<keyword evidence="6" id="KW-0819">tRNA processing</keyword>
<dbReference type="PANTHER" id="PTHR17490:SF16">
    <property type="entry name" value="THREONYLCARBAMOYL-AMP SYNTHASE"/>
    <property type="match status" value="1"/>
</dbReference>
<dbReference type="EMBL" id="MFYX01000158">
    <property type="protein sequence ID" value="OGJ99830.1"/>
    <property type="molecule type" value="Genomic_DNA"/>
</dbReference>
<comment type="catalytic activity">
    <reaction evidence="11">
        <text>L-threonine + hydrogencarbonate + ATP = L-threonylcarbamoyladenylate + diphosphate + H2O</text>
        <dbReference type="Rhea" id="RHEA:36407"/>
        <dbReference type="ChEBI" id="CHEBI:15377"/>
        <dbReference type="ChEBI" id="CHEBI:17544"/>
        <dbReference type="ChEBI" id="CHEBI:30616"/>
        <dbReference type="ChEBI" id="CHEBI:33019"/>
        <dbReference type="ChEBI" id="CHEBI:57926"/>
        <dbReference type="ChEBI" id="CHEBI:73682"/>
        <dbReference type="EC" id="2.7.7.87"/>
    </reaction>
</comment>
<evidence type="ECO:0000256" key="1">
    <source>
        <dbReference type="ARBA" id="ARBA00004496"/>
    </source>
</evidence>
<evidence type="ECO:0000256" key="11">
    <source>
        <dbReference type="ARBA" id="ARBA00048366"/>
    </source>
</evidence>
<evidence type="ECO:0000256" key="4">
    <source>
        <dbReference type="ARBA" id="ARBA00022490"/>
    </source>
</evidence>
<reference evidence="13 14" key="1">
    <citation type="journal article" date="2016" name="Nat. Commun.">
        <title>Thousands of microbial genomes shed light on interconnected biogeochemical processes in an aquifer system.</title>
        <authorList>
            <person name="Anantharaman K."/>
            <person name="Brown C.T."/>
            <person name="Hug L.A."/>
            <person name="Sharon I."/>
            <person name="Castelle C.J."/>
            <person name="Probst A.J."/>
            <person name="Thomas B.C."/>
            <person name="Singh A."/>
            <person name="Wilkins M.J."/>
            <person name="Karaoz U."/>
            <person name="Brodie E.L."/>
            <person name="Williams K.H."/>
            <person name="Hubbard S.S."/>
            <person name="Banfield J.F."/>
        </authorList>
    </citation>
    <scope>NUCLEOTIDE SEQUENCE [LARGE SCALE GENOMIC DNA]</scope>
</reference>
<keyword evidence="8" id="KW-0547">Nucleotide-binding</keyword>
<evidence type="ECO:0000256" key="10">
    <source>
        <dbReference type="ARBA" id="ARBA00029774"/>
    </source>
</evidence>
<gene>
    <name evidence="13" type="ORF">A2519_17305</name>
</gene>
<dbReference type="NCBIfam" id="TIGR00057">
    <property type="entry name" value="L-threonylcarbamoyladenylate synthase"/>
    <property type="match status" value="1"/>
</dbReference>
<proteinExistence type="inferred from homology"/>
<evidence type="ECO:0000256" key="3">
    <source>
        <dbReference type="ARBA" id="ARBA00012584"/>
    </source>
</evidence>
<dbReference type="EC" id="2.7.7.87" evidence="3"/>
<keyword evidence="7" id="KW-0548">Nucleotidyltransferase</keyword>
<dbReference type="GO" id="GO:0061710">
    <property type="term" value="F:L-threonylcarbamoyladenylate synthase"/>
    <property type="evidence" value="ECO:0007669"/>
    <property type="project" value="UniProtKB-EC"/>
</dbReference>
<keyword evidence="4" id="KW-0963">Cytoplasm</keyword>
<evidence type="ECO:0000256" key="9">
    <source>
        <dbReference type="ARBA" id="ARBA00022840"/>
    </source>
</evidence>
<dbReference type="GO" id="GO:0000049">
    <property type="term" value="F:tRNA binding"/>
    <property type="evidence" value="ECO:0007669"/>
    <property type="project" value="TreeGrafter"/>
</dbReference>
<evidence type="ECO:0000256" key="5">
    <source>
        <dbReference type="ARBA" id="ARBA00022679"/>
    </source>
</evidence>
<dbReference type="GO" id="GO:0003725">
    <property type="term" value="F:double-stranded RNA binding"/>
    <property type="evidence" value="ECO:0007669"/>
    <property type="project" value="InterPro"/>
</dbReference>
<sequence>MISKIKVANRAETIQRAAELLKKGGVIVHPTETLYGFATNALIINAIKRVDRIKERGLRESYIILVRDIDMARSLQISFDETAVKLADRHWPGPLTLVLPVSRESSLLHLAFNGAIGMRVSPDEFVRKLFTHIDFPIISTSVNISGKPPMNDITKIEAQFYNDIDLFCGRGTLPHRPPSTIATVVNNTIKILRKGAVSEEQVYAV</sequence>
<dbReference type="PANTHER" id="PTHR17490">
    <property type="entry name" value="SUA5"/>
    <property type="match status" value="1"/>
</dbReference>
<dbReference type="InterPro" id="IPR006070">
    <property type="entry name" value="Sua5-like_dom"/>
</dbReference>
<feature type="domain" description="YrdC-like" evidence="12">
    <location>
        <begin position="11"/>
        <end position="197"/>
    </location>
</feature>
<dbReference type="Gene3D" id="3.90.870.10">
    <property type="entry name" value="DHBP synthase"/>
    <property type="match status" value="1"/>
</dbReference>
<dbReference type="Pfam" id="PF01300">
    <property type="entry name" value="Sua5_yciO_yrdC"/>
    <property type="match status" value="1"/>
</dbReference>
<dbReference type="Proteomes" id="UP000179243">
    <property type="component" value="Unassembled WGS sequence"/>
</dbReference>
<comment type="similarity">
    <text evidence="2">Belongs to the SUA5 family.</text>
</comment>
<organism evidence="13 14">
    <name type="scientific">Candidatus Raymondbacteria bacterium RIFOXYD12_FULL_49_13</name>
    <dbReference type="NCBI Taxonomy" id="1817890"/>
    <lineage>
        <taxon>Bacteria</taxon>
        <taxon>Raymondiibacteriota</taxon>
    </lineage>
</organism>
<dbReference type="AlphaFoldDB" id="A0A1F7EZL5"/>
<comment type="subcellular location">
    <subcellularLocation>
        <location evidence="1">Cytoplasm</location>
    </subcellularLocation>
</comment>
<evidence type="ECO:0000313" key="13">
    <source>
        <dbReference type="EMBL" id="OGJ99830.1"/>
    </source>
</evidence>
<dbReference type="PROSITE" id="PS51163">
    <property type="entry name" value="YRDC"/>
    <property type="match status" value="1"/>
</dbReference>
<dbReference type="GO" id="GO:0006450">
    <property type="term" value="P:regulation of translational fidelity"/>
    <property type="evidence" value="ECO:0007669"/>
    <property type="project" value="TreeGrafter"/>
</dbReference>